<keyword evidence="3" id="KW-1185">Reference proteome</keyword>
<gene>
    <name evidence="2" type="ORF">PAPYR_1470</name>
</gene>
<reference evidence="2" key="1">
    <citation type="journal article" date="2022" name="bioRxiv">
        <title>Genomics of Preaxostyla Flagellates Illuminates Evolutionary Transitions and the Path Towards Mitochondrial Loss.</title>
        <authorList>
            <person name="Novak L.V.F."/>
            <person name="Treitli S.C."/>
            <person name="Pyrih J."/>
            <person name="Halakuc P."/>
            <person name="Pipaliya S.V."/>
            <person name="Vacek V."/>
            <person name="Brzon O."/>
            <person name="Soukal P."/>
            <person name="Eme L."/>
            <person name="Dacks J.B."/>
            <person name="Karnkowska A."/>
            <person name="Elias M."/>
            <person name="Hampl V."/>
        </authorList>
    </citation>
    <scope>NUCLEOTIDE SEQUENCE</scope>
    <source>
        <strain evidence="2">RCP-MX</strain>
    </source>
</reference>
<dbReference type="PANTHER" id="PTHR16897">
    <property type="entry name" value="OS10G0105400 PROTEIN"/>
    <property type="match status" value="1"/>
</dbReference>
<protein>
    <submittedName>
        <fullName evidence="2">Uncharacterized protein</fullName>
    </submittedName>
</protein>
<accession>A0ABQ8UTF9</accession>
<dbReference type="EMBL" id="JAPMOS010000005">
    <property type="protein sequence ID" value="KAJ4461812.1"/>
    <property type="molecule type" value="Genomic_DNA"/>
</dbReference>
<name>A0ABQ8UTF9_9EUKA</name>
<feature type="compositionally biased region" description="Low complexity" evidence="1">
    <location>
        <begin position="5335"/>
        <end position="5346"/>
    </location>
</feature>
<evidence type="ECO:0000313" key="3">
    <source>
        <dbReference type="Proteomes" id="UP001141327"/>
    </source>
</evidence>
<organism evidence="2 3">
    <name type="scientific">Paratrimastix pyriformis</name>
    <dbReference type="NCBI Taxonomy" id="342808"/>
    <lineage>
        <taxon>Eukaryota</taxon>
        <taxon>Metamonada</taxon>
        <taxon>Preaxostyla</taxon>
        <taxon>Paratrimastigidae</taxon>
        <taxon>Paratrimastix</taxon>
    </lineage>
</organism>
<feature type="compositionally biased region" description="Pro residues" evidence="1">
    <location>
        <begin position="5363"/>
        <end position="5380"/>
    </location>
</feature>
<feature type="region of interest" description="Disordered" evidence="1">
    <location>
        <begin position="5305"/>
        <end position="5380"/>
    </location>
</feature>
<evidence type="ECO:0000256" key="1">
    <source>
        <dbReference type="SAM" id="MobiDB-lite"/>
    </source>
</evidence>
<dbReference type="Proteomes" id="UP001141327">
    <property type="component" value="Unassembled WGS sequence"/>
</dbReference>
<feature type="region of interest" description="Disordered" evidence="1">
    <location>
        <begin position="4156"/>
        <end position="4179"/>
    </location>
</feature>
<feature type="region of interest" description="Disordered" evidence="1">
    <location>
        <begin position="376"/>
        <end position="395"/>
    </location>
</feature>
<dbReference type="PANTHER" id="PTHR16897:SF2">
    <property type="entry name" value="OS03G0226600 PROTEIN"/>
    <property type="match status" value="1"/>
</dbReference>
<evidence type="ECO:0000313" key="2">
    <source>
        <dbReference type="EMBL" id="KAJ4461812.1"/>
    </source>
</evidence>
<feature type="compositionally biased region" description="Low complexity" evidence="1">
    <location>
        <begin position="5353"/>
        <end position="5362"/>
    </location>
</feature>
<dbReference type="Gene3D" id="3.90.70.130">
    <property type="match status" value="1"/>
</dbReference>
<comment type="caution">
    <text evidence="2">The sequence shown here is derived from an EMBL/GenBank/DDBJ whole genome shotgun (WGS) entry which is preliminary data.</text>
</comment>
<proteinExistence type="predicted"/>
<feature type="compositionally biased region" description="Basic and acidic residues" evidence="1">
    <location>
        <begin position="5306"/>
        <end position="5324"/>
    </location>
</feature>
<sequence>MPKGLSGSRSRVTPGLWDGLVPQGVATLDVTGKGRHLAVLYYQGGRRLATAHPAVLAVVPVGHDETGPLASFALSDAQGRPFTDAHGLAVTGKYLFAMNGTGHLIGFLLSDLQTAIGQAPANSTTFTALCATYQAPHPIDVSPGGPLAFDGTRLWAADSATSSGTTSNAPSWHGTAKDSTRGWMVGLPLTADGLPGAQTYAVKGKTFLRPDKAAFIGPDVRGVAFVQDAQRLPFVAVTRCFYRPGRCAIQFHNASRTVVQVAIPAAAAGEEVRIDEQGGVLTKDSLVEQVGVPTGAEGIAPVDDFNLAVAFSSASGEFFQTAKWLLGDNEDRLFLMRIPVLRNAAPWVTSNVVRLVIAEKAYLDQAAIPYDFAGKHSEGKQPGKGDAPQASKAASPKVPKGFWQYTQNFVIVIIPADVTIRLAGTFAVGFQFGLDLDRLAVSGSIVPSFGFTFAIEAGATLLVIRAGVGASCTIMDTQLIPTATVIFAQLPPTVCLKLEVEFIPLSVEVYVYVELKIWLRCEFCGWFCIRCWIDYCCSYHITVFSWSAPTFRFTVFELCFGPEQPALPPGEGQLQVAQTGPHTLSAQWAFQGANATDVGGSAGKSLEMHHYELCVGSTPGAADLMGCTDVGTSTSSIPNQVPLPAAYGGRNVSVTIKAFTSSGGVGNVTQSVLVSDAAPLLTGLELPRFQADPRTVTVRLPTGDPTIARCAVTLGTGPGLADIRAEVPMEAPLAPSYSWTGLELAQRQTAHAGFTCYSAYAVGQTRDLEVTLDTTPPLLELAEGPRGGNGDAAPTWFSLEPKFHGHVRRFEDDISGTDPALQLTMWAALAESGRTVPLVDTFISQSGDWVGALPPEVAKARERVTVFATVRGTNGAGLATEVTSSGQIYDLVGPEVLYVSDGQTPSGEEAPPSLDVQIDRQAVSFQLAVRDNQTGMDRLEVALAASPDPSDPTVVPVVGWTALPLEDDRLNGTSMHLVRHTFAGLQLPISIRYHVWVRATDRAGRQTVAASTGTYIDQTAPQGGHVMTGRRFTSETDHLGLAWYGFTDDYAVAGYFVGLANGTQAAPALEDMMQVGLRGSAVVQGLEMRDGCTYYAAVVALDAVGHRRTAWSEPVTVDLSPPQASPAVRILPVASGDHQLVDGRWGGPHWTQDSAQGVRAAWEACHDPQTGILEYALALGTVPMGTDVAPFTPQGGSEARQGALTQLSLRVGVSYYLTVRCTNGAGLPSYATAPDPLLVEDQLPTVRAVAFEPLADGLPHASTGAGFYQVNRTHVHIAWSADYHRAQPALTHVLVTTDRNDRFGRNLNLLLDGPADMTPVADWQPTVDGPLVASNHSWAVNRTFVLDRPLGDQPVFAIVCAASTVSQGRQACLVSALPLTADTTAPEAGMLFFGTEAAALTFLPTSRFVPLTWADVRDSQSGLDEAALLELLLQDRDHCRLQGVSNMQVVAQATLHNPQSIDTHYFLGLALADGQYGARLTVANPLVRTRLPAASTCCLGCDTGAHSCHTHTVSPRRAWQGMRTAMPARWTMVVDSQPPGPVNVTVVPISSGSTAGPQPHWMQHWDLLALWGNADGHFAGVAGYEVGLHEAPRAALGLAPPGMAQWNASTFVPSAALFFDVGLALASQLDQQAKGAAKTGHEVDGMVNPEDAPIVALQRDVELNATRCAQLGGTQCELREGLAYYPVAAAENWAGLRALVRGGPIVIDSSPPVGAAISLGSQATLWWNRTMAQWQAVACRDPESEVAFVEAGIATAGMQPNEAEPIAPGSSGPPPGQWEPEVTGWLAVPAAVGASLYHVLWDHLNLTADVEYFLHVRCTNHAGLRAAVAAPARVDETPPTLSNLGFGLRADGALHPQCVIADQLTLFWKCADEQSRVVDVWVTVGTNPAQPDRPPRTHLHPWEGSLSMGQPSMVGPQYAWVSCENEAGLVTRSPALEAIVDPNGGARAVRLQWIDPDARPARLLDCESANDTRCMQKNRTHVCFQVGLEHPAPSDCPPRAEADGAWALRTHEGQTLTEGAIPAATLAAIWASGQPEPICVPLGVLPATLGVHVAAAVPRTPYFDPVRGTSKGLTVVAQAPALLEDPDVLFEVDGLQAAVVFVMPPYTSDSPLAGVWMGLGMAPGAADIVSWTNFTDQVAAGSIHLVAIDSLANLNARAGGVINEVALFVTANLTDALGQRASRTLAAPRFLSSRRAGLVYESAGALLAAQEYLPATSDAITCSWRGFQNHAVALQRYEIALLEGSTPLHELNYTRATSYTFHNLTLTAGATYRCSVRAHFAQGAPLEAAGRGIVADGAPTLVLSYQGPPIVATARLEGSQWSFTTTGSTSSPALWWAVGSAPGQRDLMELRPLAAGPTPLLAVGPWAALFVTGCAINAAGMAACQQMPSPVFYDPEGPGVGRLVAVDEQGAETTYYMQTATRFRFALLGMHDPVAPELVRIHLGTAPGASDLGWKAVFNATLSPYDPSRAPRDAFVATWDLTADDRGLLLPGTTVWVWANVTAGISDEARVPWEGLPSRVYAATATFRILGAAPPGAPGAAWLAIPAAGIAELTWAPPQELVGLNLTLAGGFRYRLSLIDGTNGSLVASATPSAFVLSATGGGVGLLAQWRFDDAALAMAMAEGHQYHGRVALLDEAGRSSDPVDSAPLLTDWSPPTIALEIGRAGPLADSHYIGTSLTFKWKVEDAVSGIRRVAVAVGSADGLTDLLQWVEPHYDQNGTQACLPSGDCLPQWANGTYGPVVELRHLAVLWPMLTVTNGAGLSALYRGVPYLVDHTPPLPARLTVDAVVVHEVTVTARGTIQAMPDPQSRVAQVEVALALNPWNGLLTGWTPVSPAAAERGPVVWSVTFNRTALDEALPSAALARPEPCRLGVTSFYALGRSRNGVGLERIVSEGPAYADQTPPDPPQGDQAVWLGDDPALDLQCLPLRTRGDGSVGRDPTQAVLVKWLPCSDTESGIRSYTVCAMRHPSPSLLPLARRSRSKRSPPHVLDSASFLTLLSLSLSAPQVAMGVEGDPERYANWTDTPSASSAATRLALSGLERLPADERVPVLVSVRCTNGMGLNATFARQAFLNLVSPNPATAATLVASFSSETAAATVLVPPFELACPPDGVATLCLGADSQCQWQPADLCQPVALEVSPQLRVSKLAVTVPTGPAALGRRYACLTVGTKGGPDYLLTSGPLEVYTDRPLQGMVTAASGRFASAADSSTACDLQWRWGGFGDERSLAVQGYLLQVGTGPGLADLYEHRANMGSLGAPLPPHGEHQWAVRLDGNQTAGLFITVTALAPTGNASYASPAPVHCQRPPAAPFFWIEGAVALNVTAPNQTAVSEGLVYSSQRSEALPIRYAPAFVQPAPTSVTHEQYAAQQVCAPQIMMVMVMMEMLDGDGWMIIASSLVLCLFLHQAAALAASQLVTGFELRVTDRRTGAPVMPVSRLPNLRPPAPGTMAAALLSDSLPFPLQYSWAHDQQPLLDEGAAYWLCLRAMAGADDPSEWFCVGLTVDDRPPHCRPQADSPYQTATDSVTVPLAPCEPTVVPLARVLVCLGWAQSQARAPGELVPCRPLTRAEQAAGRVRFDQLRLHEGDAMAVTVLASNLLGLEGLDRAALTVDLNPPLHGEVALAGEAHPWGALAYQGSFERVHVQVAKFHDPAGLANYSVALGTAPHRADIRGWALVTDPPDAATRGSFLAPVPLPANARALLAGNATFLFATVRACNKVGLCRDVSSSLPLRLTDAPLNISLTGAAALPDEVLQAAAGWRSWAYRRPEDNATVLLQTALDRVAHGIAQDLSPTPTSPLQALQQVPAPISRIVWALANLTTGAPRANGTWEAPEGSTAAVLDFIVDRPGLLPACGWVRLDMTAVAVTGLAVTLTVPLLACPTGPAFVPPRLLPLWDEYPVTVPAGPSSSNDNRGNNVPTASSPDVLDFVWLPWWRALEGNLTQYENLTMLDASLLNLTVCPDSLPHCVNASVLDQFANRTSVNGTVALTRPQVFIEPILLIEPTGPSRPASPLSMPPTKCPRLFRHSISCLIVHSISPSHHAFHLHVPRLTHPCDNSRPPADCVPTHHNQSTGAEAWDPYEGLPPPGFGDGADNVTGPPLPPMAPAALWAWDPEPNAIPLVRPGHRPLPGPLAIALRAIATWPPPPFFSPGLPNATWPPPFLSPRRHPPGHPAHPSSPTRSAPAWRLCEQGLMWMGLLEQHPSSLADRGVGPGSYLTYEALLADGANLTRAGDRLLGCLRRASGQIASRQALAGRIGAAGGWLPGGSARVYSENATLRLAATCLADQGTEFTAPLPLRELPLSSQAARAALAAPQRPLFWSHLSGDVTPQPYRYYRALVGLANVLGSVSWRLSGGMLAMPDGVRASPVANGTLLLSQHSRAPGAAPWILNTTAGLEDTCLNITACLHETRLPNATALELDAMHLHLDGLLVGGDGYLYYGRPAVTALIRVAGTLEHLSDEWQGPRFRYLSKWAGAAPTPTDIGAIAGPAGRAPFLCQGADADGQHPNVSVVRPGGSPLLRVEMGIGLNTSLPGLVPWVDVTPRLGLSACPGVEPDGLVAVNVSLLALPETLRPVYVLVRLVDRAQHALQLSSEPFLYDPLRPVQGAVAIARLGPDPVANDTQFHDQQWVAGPPSPLCVSWGGWESAHSGLAAVAWAAVEMAGVAPADAAREAQLRASLPALFEAPVNATIDGFTLRSPWLPGSGLVQGAGCHNVSWNHNTTLFGVVRALSNAGLESFNYTSASPARVDQLPPSTAAPAWVHAGTSSTFDMLVLVGPPGHLTGPSPPDVLFPDPPTGHALQDRQLNDTVFILSWGDWAAPLSGTKEYQYSLWERLDGDPAASDRHLFQEWTRFGVSQGAPFVASTNRTDGWPHELLPGATYYGCVRAVSVVASGPLCSGGTRLGAVSVQVDPAQGATFPMEDPGNPQPVQGVVTVPPGATSSAVHITCTSSQSSVPPQEIGCLGDTFQYGSYAFTMKVAGQESFAFGAPVTVTLVAESLKSQAFRTPILLYFRPDGSYLDAATTCTPPSVPVFDRAAGTFKVRICHLTTFALILSKAQLTIADRTRAYDPEQCSLLPALANGTALTTSPAEGVTQTETLTLFPADPALPLQCARIERRQVVLQTPFGVPAGGEALEEHTIRDTLPPDYLTDLPAEVAVNCTRDFAGSFDPARLRSLLGMNISLTDCQQQYANGTRHTVDVIPDPSSMNGAIDLRTVAALSPTQLRCGLRYAIRTVAADQCGNERLRVRPLTIGPGPQGTPGLVQTIAGAVQAGFWGLAGVGAAVGYGVHKLVQRRRRRGPRIPMVVELQEISRDHDHDHDHHKDKETPRGPMEQGTDRGAASGSADAGSGVPAVEEVAAPPSVLLPSPAPPTDPASPAPGPAPTLVPEPIEVLLTPGDAEVFNPDGLIVCEDFLTCADFVTVPEDELIRLSFLRREWAVNLCSTIDDAGWGCAYRCGQTMLSTYNLAHPPHDAFIPDIPEMQAQAEYLINPDQPTEHVVPAGHPKAWFDPVLVGAWLRNANRSAMHPSISLDATVLEVPLAQRGRTPNVDAPDPDRDIIMQCLGKYFRGAPDGGANVVMVDNGVQAFVLAGMSGLRPSAHDLDPPRVLIMDPHTWTPEHIEKANPDCKVRSEECRVFFRTFMNGCRQGADFAHDDNPKWWACALEAPIGWKAL</sequence>